<comment type="caution">
    <text evidence="2">The sequence shown here is derived from an EMBL/GenBank/DDBJ whole genome shotgun (WGS) entry which is preliminary data.</text>
</comment>
<dbReference type="AlphaFoldDB" id="A0A151P1I6"/>
<accession>A0A151P1I6</accession>
<name>A0A151P1I6_ALLMI</name>
<evidence type="ECO:0000313" key="2">
    <source>
        <dbReference type="EMBL" id="KYO42759.1"/>
    </source>
</evidence>
<evidence type="ECO:0000313" key="3">
    <source>
        <dbReference type="Proteomes" id="UP000050525"/>
    </source>
</evidence>
<feature type="region of interest" description="Disordered" evidence="1">
    <location>
        <begin position="1"/>
        <end position="22"/>
    </location>
</feature>
<dbReference type="EMBL" id="AKHW03001351">
    <property type="protein sequence ID" value="KYO42759.1"/>
    <property type="molecule type" value="Genomic_DNA"/>
</dbReference>
<gene>
    <name evidence="2" type="ORF">Y1Q_0016155</name>
</gene>
<protein>
    <submittedName>
        <fullName evidence="2">Uncharacterized protein</fullName>
    </submittedName>
</protein>
<keyword evidence="3" id="KW-1185">Reference proteome</keyword>
<organism evidence="2 3">
    <name type="scientific">Alligator mississippiensis</name>
    <name type="common">American alligator</name>
    <dbReference type="NCBI Taxonomy" id="8496"/>
    <lineage>
        <taxon>Eukaryota</taxon>
        <taxon>Metazoa</taxon>
        <taxon>Chordata</taxon>
        <taxon>Craniata</taxon>
        <taxon>Vertebrata</taxon>
        <taxon>Euteleostomi</taxon>
        <taxon>Archelosauria</taxon>
        <taxon>Archosauria</taxon>
        <taxon>Crocodylia</taxon>
        <taxon>Alligatoridae</taxon>
        <taxon>Alligatorinae</taxon>
        <taxon>Alligator</taxon>
    </lineage>
</organism>
<evidence type="ECO:0000256" key="1">
    <source>
        <dbReference type="SAM" id="MobiDB-lite"/>
    </source>
</evidence>
<proteinExistence type="predicted"/>
<reference evidence="2 3" key="1">
    <citation type="journal article" date="2012" name="Genome Biol.">
        <title>Sequencing three crocodilian genomes to illuminate the evolution of archosaurs and amniotes.</title>
        <authorList>
            <person name="St John J.A."/>
            <person name="Braun E.L."/>
            <person name="Isberg S.R."/>
            <person name="Miles L.G."/>
            <person name="Chong A.Y."/>
            <person name="Gongora J."/>
            <person name="Dalzell P."/>
            <person name="Moran C."/>
            <person name="Bed'hom B."/>
            <person name="Abzhanov A."/>
            <person name="Burgess S.C."/>
            <person name="Cooksey A.M."/>
            <person name="Castoe T.A."/>
            <person name="Crawford N.G."/>
            <person name="Densmore L.D."/>
            <person name="Drew J.C."/>
            <person name="Edwards S.V."/>
            <person name="Faircloth B.C."/>
            <person name="Fujita M.K."/>
            <person name="Greenwold M.J."/>
            <person name="Hoffmann F.G."/>
            <person name="Howard J.M."/>
            <person name="Iguchi T."/>
            <person name="Janes D.E."/>
            <person name="Khan S.Y."/>
            <person name="Kohno S."/>
            <person name="de Koning A.J."/>
            <person name="Lance S.L."/>
            <person name="McCarthy F.M."/>
            <person name="McCormack J.E."/>
            <person name="Merchant M.E."/>
            <person name="Peterson D.G."/>
            <person name="Pollock D.D."/>
            <person name="Pourmand N."/>
            <person name="Raney B.J."/>
            <person name="Roessler K.A."/>
            <person name="Sanford J.R."/>
            <person name="Sawyer R.H."/>
            <person name="Schmidt C.J."/>
            <person name="Triplett E.W."/>
            <person name="Tuberville T.D."/>
            <person name="Venegas-Anaya M."/>
            <person name="Howard J.T."/>
            <person name="Jarvis E.D."/>
            <person name="Guillette L.J.Jr."/>
            <person name="Glenn T.C."/>
            <person name="Green R.E."/>
            <person name="Ray D.A."/>
        </authorList>
    </citation>
    <scope>NUCLEOTIDE SEQUENCE [LARGE SCALE GENOMIC DNA]</scope>
    <source>
        <strain evidence="2">KSC_2009_1</strain>
    </source>
</reference>
<dbReference type="Proteomes" id="UP000050525">
    <property type="component" value="Unassembled WGS sequence"/>
</dbReference>
<sequence>MDSLGKWPAADPGPLGPGGCDCQQQEDEQVLTQFHLWPLSHVSGMEVGVALNALGWFWPVRSSMVEFQPEAQECIAQGFLRVNGPLGSFYKKQKKLANQRNTLEGKALHQLNPKLLVSNPLD</sequence>